<keyword evidence="5" id="KW-0326">Glycosidase</keyword>
<dbReference type="Gene3D" id="3.20.20.80">
    <property type="entry name" value="Glycosidases"/>
    <property type="match status" value="1"/>
</dbReference>
<dbReference type="SUPFAM" id="SSF51445">
    <property type="entry name" value="(Trans)glycosidases"/>
    <property type="match status" value="1"/>
</dbReference>
<dbReference type="SMART" id="SM00812">
    <property type="entry name" value="Alpha_L_fucos"/>
    <property type="match status" value="1"/>
</dbReference>
<comment type="similarity">
    <text evidence="1">Belongs to the glycosyl hydrolase 29 family.</text>
</comment>
<evidence type="ECO:0000313" key="7">
    <source>
        <dbReference type="EMBL" id="SEW52153.1"/>
    </source>
</evidence>
<dbReference type="Pfam" id="PF01120">
    <property type="entry name" value="Alpha_L_fucos"/>
    <property type="match status" value="1"/>
</dbReference>
<dbReference type="InterPro" id="IPR008979">
    <property type="entry name" value="Galactose-bd-like_sf"/>
</dbReference>
<keyword evidence="4" id="KW-0378">Hydrolase</keyword>
<dbReference type="PANTHER" id="PTHR10030:SF37">
    <property type="entry name" value="ALPHA-L-FUCOSIDASE-RELATED"/>
    <property type="match status" value="1"/>
</dbReference>
<dbReference type="PANTHER" id="PTHR10030">
    <property type="entry name" value="ALPHA-L-FUCOSIDASE"/>
    <property type="match status" value="1"/>
</dbReference>
<dbReference type="AlphaFoldDB" id="A0A1I0S894"/>
<evidence type="ECO:0000256" key="3">
    <source>
        <dbReference type="ARBA" id="ARBA00022729"/>
    </source>
</evidence>
<dbReference type="InterPro" id="IPR000933">
    <property type="entry name" value="Glyco_hydro_29"/>
</dbReference>
<protein>
    <recommendedName>
        <fullName evidence="2">alpha-L-fucosidase</fullName>
        <ecNumber evidence="2">3.2.1.51</ecNumber>
    </recommendedName>
</protein>
<evidence type="ECO:0000256" key="4">
    <source>
        <dbReference type="ARBA" id="ARBA00022801"/>
    </source>
</evidence>
<dbReference type="Gene3D" id="2.60.120.260">
    <property type="entry name" value="Galactose-binding domain-like"/>
    <property type="match status" value="1"/>
</dbReference>
<name>A0A1I0S894_9BACT</name>
<dbReference type="GO" id="GO:0005764">
    <property type="term" value="C:lysosome"/>
    <property type="evidence" value="ECO:0007669"/>
    <property type="project" value="TreeGrafter"/>
</dbReference>
<dbReference type="Proteomes" id="UP000199310">
    <property type="component" value="Unassembled WGS sequence"/>
</dbReference>
<dbReference type="EMBL" id="FOJG01000002">
    <property type="protein sequence ID" value="SEW52153.1"/>
    <property type="molecule type" value="Genomic_DNA"/>
</dbReference>
<dbReference type="GO" id="GO:0006004">
    <property type="term" value="P:fucose metabolic process"/>
    <property type="evidence" value="ECO:0007669"/>
    <property type="project" value="TreeGrafter"/>
</dbReference>
<accession>A0A1I0S894</accession>
<dbReference type="STRING" id="29529.SAMN04488122_4701"/>
<evidence type="ECO:0000256" key="2">
    <source>
        <dbReference type="ARBA" id="ARBA00012662"/>
    </source>
</evidence>
<keyword evidence="8" id="KW-1185">Reference proteome</keyword>
<dbReference type="EC" id="3.2.1.51" evidence="2"/>
<evidence type="ECO:0000259" key="6">
    <source>
        <dbReference type="Pfam" id="PF01120"/>
    </source>
</evidence>
<dbReference type="GO" id="GO:0016139">
    <property type="term" value="P:glycoside catabolic process"/>
    <property type="evidence" value="ECO:0007669"/>
    <property type="project" value="TreeGrafter"/>
</dbReference>
<evidence type="ECO:0000313" key="8">
    <source>
        <dbReference type="Proteomes" id="UP000199310"/>
    </source>
</evidence>
<evidence type="ECO:0000256" key="5">
    <source>
        <dbReference type="ARBA" id="ARBA00023295"/>
    </source>
</evidence>
<dbReference type="InterPro" id="IPR057739">
    <property type="entry name" value="Glyco_hydro_29_N"/>
</dbReference>
<dbReference type="SUPFAM" id="SSF49785">
    <property type="entry name" value="Galactose-binding domain-like"/>
    <property type="match status" value="1"/>
</dbReference>
<proteinExistence type="inferred from homology"/>
<evidence type="ECO:0000256" key="1">
    <source>
        <dbReference type="ARBA" id="ARBA00007951"/>
    </source>
</evidence>
<gene>
    <name evidence="7" type="ORF">SAMN04488122_4701</name>
</gene>
<organism evidence="7 8">
    <name type="scientific">Chitinophaga arvensicola</name>
    <dbReference type="NCBI Taxonomy" id="29529"/>
    <lineage>
        <taxon>Bacteria</taxon>
        <taxon>Pseudomonadati</taxon>
        <taxon>Bacteroidota</taxon>
        <taxon>Chitinophagia</taxon>
        <taxon>Chitinophagales</taxon>
        <taxon>Chitinophagaceae</taxon>
        <taxon>Chitinophaga</taxon>
    </lineage>
</organism>
<reference evidence="8" key="1">
    <citation type="submission" date="2016-10" db="EMBL/GenBank/DDBJ databases">
        <authorList>
            <person name="Varghese N."/>
            <person name="Submissions S."/>
        </authorList>
    </citation>
    <scope>NUCLEOTIDE SEQUENCE [LARGE SCALE GENOMIC DNA]</scope>
    <source>
        <strain evidence="8">DSM 3695</strain>
    </source>
</reference>
<feature type="domain" description="Glycoside hydrolase family 29 N-terminal" evidence="6">
    <location>
        <begin position="75"/>
        <end position="358"/>
    </location>
</feature>
<sequence>MKPWSDRLTLTASTEQVSRYMIKTILLSCALALTGYSSIAQAQLPSGKPSPAQQAMINRGYGMFIHFGINTFADVEWSDGTIPAEKYNPTQLDPDQWVRTARDAGFRYVLLITKHHDGFCLWDSKYTTYDVASSPVKTDVVRAVSDACKKYGLQFAIYYSLWDRHEPSYKSPDKQLYVNYMLHQLTELFTNYGNICELWLDGGWDRKPEEWGIEQVYQLVKKFNPNCAVSVNHTIVNEEGQRNFTLPSKMTEDNKYYFQYFPSDFRLWDPKLITRFDKKQYLHNGQSYYLPFEHTLCISNRWNWFEKSTQLPVRDLDELEELFYWCTDNNNCLVMNVPPDQTGRIREYQALAAIELGQRLGLSLKKPLPKNGRFISLQKTASASSVWHDKENIYAANAVNDGNLDSRWASSDTLASLEITLNPADAFNKISIFEYKDTKDLADGFSQARLPRIQAYAVDIQQNGHWDTIYLGDAPMGDCKVIRLPRRYQASRLRFRVTKATAPPSLYEISVIDMK</sequence>
<keyword evidence="3" id="KW-0732">Signal</keyword>
<dbReference type="InterPro" id="IPR017853">
    <property type="entry name" value="GH"/>
</dbReference>
<dbReference type="GO" id="GO:0004560">
    <property type="term" value="F:alpha-L-fucosidase activity"/>
    <property type="evidence" value="ECO:0007669"/>
    <property type="project" value="InterPro"/>
</dbReference>